<dbReference type="AlphaFoldDB" id="A0AA39IY47"/>
<organism evidence="1 2">
    <name type="scientific">Armillaria borealis</name>
    <dbReference type="NCBI Taxonomy" id="47425"/>
    <lineage>
        <taxon>Eukaryota</taxon>
        <taxon>Fungi</taxon>
        <taxon>Dikarya</taxon>
        <taxon>Basidiomycota</taxon>
        <taxon>Agaricomycotina</taxon>
        <taxon>Agaricomycetes</taxon>
        <taxon>Agaricomycetidae</taxon>
        <taxon>Agaricales</taxon>
        <taxon>Marasmiineae</taxon>
        <taxon>Physalacriaceae</taxon>
        <taxon>Armillaria</taxon>
    </lineage>
</organism>
<proteinExistence type="predicted"/>
<gene>
    <name evidence="1" type="ORF">EV421DRAFT_1742681</name>
</gene>
<evidence type="ECO:0000313" key="2">
    <source>
        <dbReference type="Proteomes" id="UP001175226"/>
    </source>
</evidence>
<protein>
    <submittedName>
        <fullName evidence="1">Uncharacterized protein</fullName>
    </submittedName>
</protein>
<reference evidence="1" key="1">
    <citation type="submission" date="2023-06" db="EMBL/GenBank/DDBJ databases">
        <authorList>
            <consortium name="Lawrence Berkeley National Laboratory"/>
            <person name="Ahrendt S."/>
            <person name="Sahu N."/>
            <person name="Indic B."/>
            <person name="Wong-Bajracharya J."/>
            <person name="Merenyi Z."/>
            <person name="Ke H.-M."/>
            <person name="Monk M."/>
            <person name="Kocsube S."/>
            <person name="Drula E."/>
            <person name="Lipzen A."/>
            <person name="Balint B."/>
            <person name="Henrissat B."/>
            <person name="Andreopoulos B."/>
            <person name="Martin F.M."/>
            <person name="Harder C.B."/>
            <person name="Rigling D."/>
            <person name="Ford K.L."/>
            <person name="Foster G.D."/>
            <person name="Pangilinan J."/>
            <person name="Papanicolaou A."/>
            <person name="Barry K."/>
            <person name="LaButti K."/>
            <person name="Viragh M."/>
            <person name="Koriabine M."/>
            <person name="Yan M."/>
            <person name="Riley R."/>
            <person name="Champramary S."/>
            <person name="Plett K.L."/>
            <person name="Tsai I.J."/>
            <person name="Slot J."/>
            <person name="Sipos G."/>
            <person name="Plett J."/>
            <person name="Nagy L.G."/>
            <person name="Grigoriev I.V."/>
        </authorList>
    </citation>
    <scope>NUCLEOTIDE SEQUENCE</scope>
    <source>
        <strain evidence="1">FPL87.14</strain>
    </source>
</reference>
<comment type="caution">
    <text evidence="1">The sequence shown here is derived from an EMBL/GenBank/DDBJ whole genome shotgun (WGS) entry which is preliminary data.</text>
</comment>
<dbReference type="Proteomes" id="UP001175226">
    <property type="component" value="Unassembled WGS sequence"/>
</dbReference>
<keyword evidence="2" id="KW-1185">Reference proteome</keyword>
<sequence length="306" mass="34469">MSSSSPETRYGKDTLVLKHNKDIVESSHVPILQHSEPNLFISVVAADGVAPVPPYCLAEQEIRRRNHRTAACIIKKCCLVQYTSSYSQSIFVSVMQWKSFMQMVQITDSQIAVLIIEKCFGGRRLTSIPSSTMGKHLLKPRSKTLILIFSYLSPLLREDDKIPTLFREPQTLNLAAKGHPASVRSKVRICPWVPGTGMVSEVMSRAEINQSIILKRTCMIQISVPVSDLVGKGRSAWAYRLYLASATRRRFLRDRRVTQLDGIDLTDKSRADLAFSRFFWRMRMWDLVTGSGLYRGSKRATGSLGA</sequence>
<accession>A0AA39IY47</accession>
<name>A0AA39IY47_9AGAR</name>
<dbReference type="EMBL" id="JAUEPT010000103">
    <property type="protein sequence ID" value="KAK0431969.1"/>
    <property type="molecule type" value="Genomic_DNA"/>
</dbReference>
<evidence type="ECO:0000313" key="1">
    <source>
        <dbReference type="EMBL" id="KAK0431969.1"/>
    </source>
</evidence>